<dbReference type="Proteomes" id="UP001241758">
    <property type="component" value="Unassembled WGS sequence"/>
</dbReference>
<comment type="caution">
    <text evidence="1">The sequence shown here is derived from an EMBL/GenBank/DDBJ whole genome shotgun (WGS) entry which is preliminary data.</text>
</comment>
<gene>
    <name evidence="1" type="ORF">QLQ12_29605</name>
</gene>
<name>A0ABT6WSW5_9ACTN</name>
<evidence type="ECO:0000313" key="2">
    <source>
        <dbReference type="Proteomes" id="UP001241758"/>
    </source>
</evidence>
<keyword evidence="2" id="KW-1185">Reference proteome</keyword>
<dbReference type="EMBL" id="JASCTH010000021">
    <property type="protein sequence ID" value="MDI6102784.1"/>
    <property type="molecule type" value="Genomic_DNA"/>
</dbReference>
<accession>A0ABT6WSW5</accession>
<evidence type="ECO:0000313" key="1">
    <source>
        <dbReference type="EMBL" id="MDI6102784.1"/>
    </source>
</evidence>
<reference evidence="1 2" key="1">
    <citation type="submission" date="2023-05" db="EMBL/GenBank/DDBJ databases">
        <title>Actinoplanes sp. NEAU-A12 genome sequencing.</title>
        <authorList>
            <person name="Wang Z.-S."/>
        </authorList>
    </citation>
    <scope>NUCLEOTIDE SEQUENCE [LARGE SCALE GENOMIC DNA]</scope>
    <source>
        <strain evidence="1 2">NEAU-A12</strain>
    </source>
</reference>
<protein>
    <submittedName>
        <fullName evidence="1">Uncharacterized protein</fullName>
    </submittedName>
</protein>
<dbReference type="RefSeq" id="WP_282763861.1">
    <property type="nucleotide sequence ID" value="NZ_JASCTH010000021.1"/>
</dbReference>
<sequence length="79" mass="8242">MNQSEEQAERSRLTPLRVVANQCTSGVCPTVYVTGSGTVLVQGFTVPAERAGVTVGDGETLVEVPIELLAEAVQNLSPA</sequence>
<organism evidence="1 2">
    <name type="scientific">Actinoplanes sandaracinus</name>
    <dbReference type="NCBI Taxonomy" id="3045177"/>
    <lineage>
        <taxon>Bacteria</taxon>
        <taxon>Bacillati</taxon>
        <taxon>Actinomycetota</taxon>
        <taxon>Actinomycetes</taxon>
        <taxon>Micromonosporales</taxon>
        <taxon>Micromonosporaceae</taxon>
        <taxon>Actinoplanes</taxon>
    </lineage>
</organism>
<proteinExistence type="predicted"/>